<dbReference type="InterPro" id="IPR050164">
    <property type="entry name" value="Peptidase_C19"/>
</dbReference>
<dbReference type="SUPFAM" id="SSF54001">
    <property type="entry name" value="Cysteine proteinases"/>
    <property type="match status" value="1"/>
</dbReference>
<organism evidence="3 4">
    <name type="scientific">Tritrichomonas foetus</name>
    <dbReference type="NCBI Taxonomy" id="1144522"/>
    <lineage>
        <taxon>Eukaryota</taxon>
        <taxon>Metamonada</taxon>
        <taxon>Parabasalia</taxon>
        <taxon>Tritrichomonadida</taxon>
        <taxon>Tritrichomonadidae</taxon>
        <taxon>Tritrichomonas</taxon>
    </lineage>
</organism>
<dbReference type="EMBL" id="MLAK01000635">
    <property type="protein sequence ID" value="OHT09581.1"/>
    <property type="molecule type" value="Genomic_DNA"/>
</dbReference>
<dbReference type="InterPro" id="IPR001394">
    <property type="entry name" value="Peptidase_C19_UCH"/>
</dbReference>
<dbReference type="InterPro" id="IPR018200">
    <property type="entry name" value="USP_CS"/>
</dbReference>
<evidence type="ECO:0000313" key="4">
    <source>
        <dbReference type="Proteomes" id="UP000179807"/>
    </source>
</evidence>
<evidence type="ECO:0000259" key="2">
    <source>
        <dbReference type="PROSITE" id="PS50235"/>
    </source>
</evidence>
<reference evidence="3" key="1">
    <citation type="submission" date="2016-10" db="EMBL/GenBank/DDBJ databases">
        <authorList>
            <person name="Benchimol M."/>
            <person name="Almeida L.G."/>
            <person name="Vasconcelos A.T."/>
            <person name="Perreira-Neves A."/>
            <person name="Rosa I.A."/>
            <person name="Tasca T."/>
            <person name="Bogo M.R."/>
            <person name="de Souza W."/>
        </authorList>
    </citation>
    <scope>NUCLEOTIDE SEQUENCE [LARGE SCALE GENOMIC DNA]</scope>
    <source>
        <strain evidence="3">K</strain>
    </source>
</reference>
<keyword evidence="4" id="KW-1185">Reference proteome</keyword>
<dbReference type="PANTHER" id="PTHR24006">
    <property type="entry name" value="UBIQUITIN CARBOXYL-TERMINAL HYDROLASE"/>
    <property type="match status" value="1"/>
</dbReference>
<evidence type="ECO:0000256" key="1">
    <source>
        <dbReference type="SAM" id="MobiDB-lite"/>
    </source>
</evidence>
<dbReference type="PROSITE" id="PS50235">
    <property type="entry name" value="USP_3"/>
    <property type="match status" value="1"/>
</dbReference>
<dbReference type="GeneID" id="94836689"/>
<proteinExistence type="predicted"/>
<dbReference type="GO" id="GO:0016579">
    <property type="term" value="P:protein deubiquitination"/>
    <property type="evidence" value="ECO:0007669"/>
    <property type="project" value="InterPro"/>
</dbReference>
<dbReference type="GO" id="GO:0005829">
    <property type="term" value="C:cytosol"/>
    <property type="evidence" value="ECO:0007669"/>
    <property type="project" value="TreeGrafter"/>
</dbReference>
<dbReference type="Pfam" id="PF00443">
    <property type="entry name" value="UCH"/>
    <property type="match status" value="1"/>
</dbReference>
<feature type="compositionally biased region" description="Low complexity" evidence="1">
    <location>
        <begin position="235"/>
        <end position="254"/>
    </location>
</feature>
<comment type="caution">
    <text evidence="3">The sequence shown here is derived from an EMBL/GenBank/DDBJ whole genome shotgun (WGS) entry which is preliminary data.</text>
</comment>
<sequence>MKPQRPFLLARTWCFDNWSKVRDVKKEKEIGSSSISFFIKIEHPPPSNVLQFKISCPKAPSYPFQAAAMLMLIDPLNCNQIDNINLILNFEDDKVEKTCVTQFTIDQLQEGGLLTGDKFSIRFTITPPPKTPNLLNSTPNNKISNAPDRSLSLGNSKSPNLINFCPYVGLANQGHTCFANVILQTLFHIPEFCRTIFSISPNNANEVITALQRLFFKMASFNQENIKNHIASSITNSASDNTSSNNNNTENNENQKTTMATVISSSPCRKYPSTRELTSSLPWSRHYFLAEGDSHEFFRDFIDEIEKCLKDHPDDLQKFSGLFRMVIENVITTTNPGNSENEPEISKNNDVLYDISVPVDKETLNDALNDYFSPDQISPTKTISKSISKCPPLLPVHLNRFKYDEQTNKVNKINSSFEFTPSIDLSRFCSQECIDRKECSKYELVSFIAHRGYATSGHYISYIHTQREKKWYKFDDSHVSEFEGNPIELNFGLPRNNSKKMTRTQSQFVTNKNMITTFSAYILMYVRADLISTFMAPFEISGLSEEIINHMNEVADKSNVIPTIMMSENNLRVSVDGRGRQFKDATSRIVVSVKIEETNHSLYEAFAHYRACQVERIRLWHCSKDNIPEYIIPIDGPFDITEKHQKIYCESKRIDDPINLPENQFIVFLAFFDYYNFHKQIRYIDRKVVQKDTAVSLLFPMLSDLLKRKDSPEFLCYVDDTDYLPRKLDTTKTFIENNIKQFSVLYFQLPPEQSLTKSETEKHPIFLDKQRKKLVIAELMPEYTPLTLDLFFKIRFYSTTIHIFTFAQNLSLSYRYHDEIFQVKVPNDLDLPTLKELVCEGLKIHTRIQFDDNDKLCLLKSSSIANPMTASLIDCNYQTVGKIPRDESTNELYYFAYKFKDAQNDFENKLIVRILYVKESMKRLLHILINKGSTFQDLINETSKSGLIKSNHFKITNFTTQKEITLEELITEENSVICIDTNTE</sequence>
<dbReference type="VEuPathDB" id="TrichDB:TRFO_21462"/>
<protein>
    <recommendedName>
        <fullName evidence="2">USP domain-containing protein</fullName>
    </recommendedName>
</protein>
<dbReference type="InterPro" id="IPR028889">
    <property type="entry name" value="USP"/>
</dbReference>
<dbReference type="Proteomes" id="UP000179807">
    <property type="component" value="Unassembled WGS sequence"/>
</dbReference>
<dbReference type="GO" id="GO:0004843">
    <property type="term" value="F:cysteine-type deubiquitinase activity"/>
    <property type="evidence" value="ECO:0007669"/>
    <property type="project" value="InterPro"/>
</dbReference>
<evidence type="ECO:0000313" key="3">
    <source>
        <dbReference type="EMBL" id="OHT09581.1"/>
    </source>
</evidence>
<dbReference type="PROSITE" id="PS00973">
    <property type="entry name" value="USP_2"/>
    <property type="match status" value="1"/>
</dbReference>
<dbReference type="RefSeq" id="XP_068362717.1">
    <property type="nucleotide sequence ID" value="XM_068501985.1"/>
</dbReference>
<dbReference type="OrthoDB" id="289038at2759"/>
<dbReference type="InterPro" id="IPR038765">
    <property type="entry name" value="Papain-like_cys_pep_sf"/>
</dbReference>
<dbReference type="GO" id="GO:0005634">
    <property type="term" value="C:nucleus"/>
    <property type="evidence" value="ECO:0007669"/>
    <property type="project" value="TreeGrafter"/>
</dbReference>
<feature type="domain" description="USP" evidence="2">
    <location>
        <begin position="168"/>
        <end position="528"/>
    </location>
</feature>
<dbReference type="Gene3D" id="3.90.70.10">
    <property type="entry name" value="Cysteine proteinases"/>
    <property type="match status" value="1"/>
</dbReference>
<accession>A0A1J4KJQ2</accession>
<dbReference type="AlphaFoldDB" id="A0A1J4KJQ2"/>
<name>A0A1J4KJQ2_9EUKA</name>
<feature type="region of interest" description="Disordered" evidence="1">
    <location>
        <begin position="235"/>
        <end position="257"/>
    </location>
</feature>
<gene>
    <name evidence="3" type="ORF">TRFO_21462</name>
</gene>